<accession>A0ABQ9N664</accession>
<name>A0ABQ9N664_HEVBR</name>
<feature type="chain" id="PRO_5045124058" evidence="1">
    <location>
        <begin position="28"/>
        <end position="105"/>
    </location>
</feature>
<evidence type="ECO:0000313" key="2">
    <source>
        <dbReference type="EMBL" id="KAJ9188017.1"/>
    </source>
</evidence>
<protein>
    <submittedName>
        <fullName evidence="2">Uncharacterized protein</fullName>
    </submittedName>
</protein>
<dbReference type="Proteomes" id="UP001174677">
    <property type="component" value="Chromosome 2"/>
</dbReference>
<dbReference type="PANTHER" id="PTHR33592:SF17">
    <property type="entry name" value="LEUCINE-RICH REPEAT-CONTAINING N-TERMINAL PLANT-TYPE DOMAIN-CONTAINING PROTEIN"/>
    <property type="match status" value="1"/>
</dbReference>
<gene>
    <name evidence="2" type="ORF">P3X46_003418</name>
</gene>
<dbReference type="PANTHER" id="PTHR33592">
    <property type="entry name" value="TRANSMEMBRANE PROTEIN"/>
    <property type="match status" value="1"/>
</dbReference>
<organism evidence="2 3">
    <name type="scientific">Hevea brasiliensis</name>
    <name type="common">Para rubber tree</name>
    <name type="synonym">Siphonia brasiliensis</name>
    <dbReference type="NCBI Taxonomy" id="3981"/>
    <lineage>
        <taxon>Eukaryota</taxon>
        <taxon>Viridiplantae</taxon>
        <taxon>Streptophyta</taxon>
        <taxon>Embryophyta</taxon>
        <taxon>Tracheophyta</taxon>
        <taxon>Spermatophyta</taxon>
        <taxon>Magnoliopsida</taxon>
        <taxon>eudicotyledons</taxon>
        <taxon>Gunneridae</taxon>
        <taxon>Pentapetalae</taxon>
        <taxon>rosids</taxon>
        <taxon>fabids</taxon>
        <taxon>Malpighiales</taxon>
        <taxon>Euphorbiaceae</taxon>
        <taxon>Crotonoideae</taxon>
        <taxon>Micrandreae</taxon>
        <taxon>Hevea</taxon>
    </lineage>
</organism>
<dbReference type="EMBL" id="JARPOI010000002">
    <property type="protein sequence ID" value="KAJ9188017.1"/>
    <property type="molecule type" value="Genomic_DNA"/>
</dbReference>
<sequence length="105" mass="11157">MGFSVISQNKNHFVILLFLSFFLTAEMRPLGDQQWQDGLLFQSLPKNGGGNTGSNPCSNIPGGTGHCSKKIAGHIVRAPPAFPKLIMDVAVASSIASETNQDPTS</sequence>
<evidence type="ECO:0000313" key="3">
    <source>
        <dbReference type="Proteomes" id="UP001174677"/>
    </source>
</evidence>
<reference evidence="2" key="1">
    <citation type="journal article" date="2023" name="Plant Biotechnol. J.">
        <title>Chromosome-level wild Hevea brasiliensis genome provides new tools for genomic-assisted breeding and valuable loci to elevate rubber yield.</title>
        <authorList>
            <person name="Cheng H."/>
            <person name="Song X."/>
            <person name="Hu Y."/>
            <person name="Wu T."/>
            <person name="Yang Q."/>
            <person name="An Z."/>
            <person name="Feng S."/>
            <person name="Deng Z."/>
            <person name="Wu W."/>
            <person name="Zeng X."/>
            <person name="Tu M."/>
            <person name="Wang X."/>
            <person name="Huang H."/>
        </authorList>
    </citation>
    <scope>NUCLEOTIDE SEQUENCE</scope>
    <source>
        <strain evidence="2">MT/VB/25A 57/8</strain>
    </source>
</reference>
<feature type="signal peptide" evidence="1">
    <location>
        <begin position="1"/>
        <end position="27"/>
    </location>
</feature>
<comment type="caution">
    <text evidence="2">The sequence shown here is derived from an EMBL/GenBank/DDBJ whole genome shotgun (WGS) entry which is preliminary data.</text>
</comment>
<proteinExistence type="predicted"/>
<keyword evidence="3" id="KW-1185">Reference proteome</keyword>
<evidence type="ECO:0000256" key="1">
    <source>
        <dbReference type="SAM" id="SignalP"/>
    </source>
</evidence>
<keyword evidence="1" id="KW-0732">Signal</keyword>